<dbReference type="GeneID" id="4391762"/>
<evidence type="ECO:0000313" key="2">
    <source>
        <dbReference type="EMBL" id="EAQ88314.1"/>
    </source>
</evidence>
<dbReference type="AlphaFoldDB" id="Q2GZW3"/>
<dbReference type="HOGENOM" id="CLU_2483159_0_0_1"/>
<organism evidence="2 3">
    <name type="scientific">Chaetomium globosum (strain ATCC 6205 / CBS 148.51 / DSM 1962 / NBRC 6347 / NRRL 1970)</name>
    <name type="common">Soil fungus</name>
    <dbReference type="NCBI Taxonomy" id="306901"/>
    <lineage>
        <taxon>Eukaryota</taxon>
        <taxon>Fungi</taxon>
        <taxon>Dikarya</taxon>
        <taxon>Ascomycota</taxon>
        <taxon>Pezizomycotina</taxon>
        <taxon>Sordariomycetes</taxon>
        <taxon>Sordariomycetidae</taxon>
        <taxon>Sordariales</taxon>
        <taxon>Chaetomiaceae</taxon>
        <taxon>Chaetomium</taxon>
    </lineage>
</organism>
<dbReference type="VEuPathDB" id="FungiDB:CHGG_04933"/>
<reference evidence="3" key="1">
    <citation type="journal article" date="2015" name="Genome Announc.">
        <title>Draft genome sequence of the cellulolytic fungus Chaetomium globosum.</title>
        <authorList>
            <person name="Cuomo C.A."/>
            <person name="Untereiner W.A."/>
            <person name="Ma L.-J."/>
            <person name="Grabherr M."/>
            <person name="Birren B.W."/>
        </authorList>
    </citation>
    <scope>NUCLEOTIDE SEQUENCE [LARGE SCALE GENOMIC DNA]</scope>
    <source>
        <strain evidence="3">ATCC 6205 / CBS 148.51 / DSM 1962 / NBRC 6347 / NRRL 1970</strain>
    </source>
</reference>
<keyword evidence="3" id="KW-1185">Reference proteome</keyword>
<dbReference type="InParanoid" id="Q2GZW3"/>
<sequence>MAHSQLIWNNDPRPIGLCRVAHGFHVWLRLRTGITLEHTYSLLKGITENLGALASYLTPRLADSVAEFSNDPWNPETPEGPISVHGM</sequence>
<evidence type="ECO:0000256" key="1">
    <source>
        <dbReference type="SAM" id="MobiDB-lite"/>
    </source>
</evidence>
<proteinExistence type="predicted"/>
<dbReference type="EMBL" id="CH408032">
    <property type="protein sequence ID" value="EAQ88314.1"/>
    <property type="molecule type" value="Genomic_DNA"/>
</dbReference>
<gene>
    <name evidence="2" type="ORF">CHGG_04933</name>
</gene>
<name>Q2GZW3_CHAGB</name>
<accession>Q2GZW3</accession>
<dbReference type="RefSeq" id="XP_001224147.1">
    <property type="nucleotide sequence ID" value="XM_001224146.1"/>
</dbReference>
<dbReference type="Proteomes" id="UP000001056">
    <property type="component" value="Unassembled WGS sequence"/>
</dbReference>
<protein>
    <submittedName>
        <fullName evidence="2">Uncharacterized protein</fullName>
    </submittedName>
</protein>
<feature type="region of interest" description="Disordered" evidence="1">
    <location>
        <begin position="68"/>
        <end position="87"/>
    </location>
</feature>
<evidence type="ECO:0000313" key="3">
    <source>
        <dbReference type="Proteomes" id="UP000001056"/>
    </source>
</evidence>